<feature type="non-terminal residue" evidence="2">
    <location>
        <position position="138"/>
    </location>
</feature>
<name>X6LSG3_RETFI</name>
<keyword evidence="3" id="KW-1185">Reference proteome</keyword>
<gene>
    <name evidence="2" type="ORF">RFI_33712</name>
</gene>
<accession>X6LSG3</accession>
<evidence type="ECO:0000313" key="3">
    <source>
        <dbReference type="Proteomes" id="UP000023152"/>
    </source>
</evidence>
<feature type="non-terminal residue" evidence="2">
    <location>
        <position position="1"/>
    </location>
</feature>
<dbReference type="Proteomes" id="UP000023152">
    <property type="component" value="Unassembled WGS sequence"/>
</dbReference>
<dbReference type="EMBL" id="ASPP01032638">
    <property type="protein sequence ID" value="ETO03690.1"/>
    <property type="molecule type" value="Genomic_DNA"/>
</dbReference>
<keyword evidence="1" id="KW-0472">Membrane</keyword>
<proteinExistence type="predicted"/>
<keyword evidence="1" id="KW-0812">Transmembrane</keyword>
<reference evidence="2 3" key="1">
    <citation type="journal article" date="2013" name="Curr. Biol.">
        <title>The Genome of the Foraminiferan Reticulomyxa filosa.</title>
        <authorList>
            <person name="Glockner G."/>
            <person name="Hulsmann N."/>
            <person name="Schleicher M."/>
            <person name="Noegel A.A."/>
            <person name="Eichinger L."/>
            <person name="Gallinger C."/>
            <person name="Pawlowski J."/>
            <person name="Sierra R."/>
            <person name="Euteneuer U."/>
            <person name="Pillet L."/>
            <person name="Moustafa A."/>
            <person name="Platzer M."/>
            <person name="Groth M."/>
            <person name="Szafranski K."/>
            <person name="Schliwa M."/>
        </authorList>
    </citation>
    <scope>NUCLEOTIDE SEQUENCE [LARGE SCALE GENOMIC DNA]</scope>
</reference>
<sequence length="138" mass="16486">KKKFNITDGVSLLFEFTPKSVNNVNEAMAKNMWKKNWNALRTKVSEHLRLNNSEKLFLLSRMDDRDDMIESAEELRDYFNELLKDDHSDTFQIIVVLSSLHIIYIYMYILCIRIKKNNLGLTFLFLFVHFLFKKKKCV</sequence>
<evidence type="ECO:0000256" key="1">
    <source>
        <dbReference type="SAM" id="Phobius"/>
    </source>
</evidence>
<protein>
    <submittedName>
        <fullName evidence="2">Uncharacterized protein</fullName>
    </submittedName>
</protein>
<organism evidence="2 3">
    <name type="scientific">Reticulomyxa filosa</name>
    <dbReference type="NCBI Taxonomy" id="46433"/>
    <lineage>
        <taxon>Eukaryota</taxon>
        <taxon>Sar</taxon>
        <taxon>Rhizaria</taxon>
        <taxon>Retaria</taxon>
        <taxon>Foraminifera</taxon>
        <taxon>Monothalamids</taxon>
        <taxon>Reticulomyxidae</taxon>
        <taxon>Reticulomyxa</taxon>
    </lineage>
</organism>
<comment type="caution">
    <text evidence="2">The sequence shown here is derived from an EMBL/GenBank/DDBJ whole genome shotgun (WGS) entry which is preliminary data.</text>
</comment>
<evidence type="ECO:0000313" key="2">
    <source>
        <dbReference type="EMBL" id="ETO03690.1"/>
    </source>
</evidence>
<feature type="transmembrane region" description="Helical" evidence="1">
    <location>
        <begin position="91"/>
        <end position="110"/>
    </location>
</feature>
<keyword evidence="1" id="KW-1133">Transmembrane helix</keyword>
<dbReference type="AlphaFoldDB" id="X6LSG3"/>